<dbReference type="AlphaFoldDB" id="A0A1M6IFH6"/>
<dbReference type="Gene3D" id="3.40.50.300">
    <property type="entry name" value="P-loop containing nucleotide triphosphate hydrolases"/>
    <property type="match status" value="2"/>
</dbReference>
<dbReference type="GO" id="GO:0006302">
    <property type="term" value="P:double-strand break repair"/>
    <property type="evidence" value="ECO:0007669"/>
    <property type="project" value="InterPro"/>
</dbReference>
<gene>
    <name evidence="4" type="ORF">SAMN02745691_01753</name>
</gene>
<evidence type="ECO:0000256" key="2">
    <source>
        <dbReference type="SAM" id="Phobius"/>
    </source>
</evidence>
<sequence length="902" mass="103719">MKLIRCNIENFGTLHHFSYEFKDGINTINELNGWGKSTFAAFIKAMFYGMEGTRSRKNLEDEQRKKYKPWQGGAYGGSIEFELKGREYKIERFFGTKAKDDVFKLFNQATGLVSNDYSENIGEEMFHLDTAAYSRSTYIPQNAVSVMSNDSINAKLSSLIEKTDENDINNYESAMKLLENSKKEYFKIGGRGKLNLMKNQLTSLEAELERCSLKAEASMEWNRKLHTLLLQKKDTKENLKIVKGQIEETGIFEAQVARLQAYRELFETEDRLRAGLEPLQLFFKDRVPSDDELKLCDSLVLDSLKLKGELESVGLTDRDYAVRKNLEDFFATGIPEEQSIAANDRLFEQYRENQIRIRAGELTEDERRRMAGLESFFRSRVPEESEINQFIDELPKMNDLEKELISEKKQLELLKALQDRRNPAYEKGRGVGKSADIIKTAVLLSIGLFAAVFGLLWAATQVVPGLVCILAGCVVFVIGIMSIKKRKAKDAAKVQEEKSDELQAVQEKIDGLTAEKNRTESELQRFLSNYATGLNPDSYYSILSMIKTRTREYQDIQAKRGNLAQSALRSTQSALAEQIDRCIGPYCPDLSIPFAEKENIWKQVKKYKNEYQDVLRKVTNFEEITQKYRDRESALSGILDKYFDTPLEEQMEKVGMLKDRRREYIRLKSELETSRIKLEQFTKENDIPAMNNAVAPPCSLSELKEKEKNLEWKREAESEEENYVREQIRTLSEEADRCPELEGEIEQLKEEIEVGEKQLNIINETMECLGEAKDRFATRYMESLKRGFEKYISILDNGTLGETSIDVQFNIDVTSHGAQKSIDYFSAGYRDLIGIAARFALIEALFINEKPFVILDDPFSNLDGEKLKNVLGLMEEIAAKYQLIYFVCHDSRVPEHLRLQLI</sequence>
<keyword evidence="1" id="KW-0175">Coiled coil</keyword>
<dbReference type="InterPro" id="IPR038729">
    <property type="entry name" value="Rad50/SbcC_AAA"/>
</dbReference>
<protein>
    <submittedName>
        <fullName evidence="4">Uncharacterized protein YhaN</fullName>
    </submittedName>
</protein>
<organism evidence="4 5">
    <name type="scientific">Parasporobacterium paucivorans DSM 15970</name>
    <dbReference type="NCBI Taxonomy" id="1122934"/>
    <lineage>
        <taxon>Bacteria</taxon>
        <taxon>Bacillati</taxon>
        <taxon>Bacillota</taxon>
        <taxon>Clostridia</taxon>
        <taxon>Lachnospirales</taxon>
        <taxon>Lachnospiraceae</taxon>
        <taxon>Parasporobacterium</taxon>
    </lineage>
</organism>
<dbReference type="InterPro" id="IPR027417">
    <property type="entry name" value="P-loop_NTPase"/>
</dbReference>
<dbReference type="GO" id="GO:0016887">
    <property type="term" value="F:ATP hydrolysis activity"/>
    <property type="evidence" value="ECO:0007669"/>
    <property type="project" value="InterPro"/>
</dbReference>
<reference evidence="4 5" key="1">
    <citation type="submission" date="2016-11" db="EMBL/GenBank/DDBJ databases">
        <authorList>
            <person name="Jaros S."/>
            <person name="Januszkiewicz K."/>
            <person name="Wedrychowicz H."/>
        </authorList>
    </citation>
    <scope>NUCLEOTIDE SEQUENCE [LARGE SCALE GENOMIC DNA]</scope>
    <source>
        <strain evidence="4 5">DSM 15970</strain>
    </source>
</reference>
<evidence type="ECO:0000313" key="4">
    <source>
        <dbReference type="EMBL" id="SHJ33165.1"/>
    </source>
</evidence>
<keyword evidence="5" id="KW-1185">Reference proteome</keyword>
<feature type="domain" description="Rad50/SbcC-type AAA" evidence="3">
    <location>
        <begin position="7"/>
        <end position="247"/>
    </location>
</feature>
<feature type="coiled-coil region" evidence="1">
    <location>
        <begin position="664"/>
        <end position="765"/>
    </location>
</feature>
<proteinExistence type="predicted"/>
<dbReference type="EMBL" id="FQYT01000018">
    <property type="protein sequence ID" value="SHJ33165.1"/>
    <property type="molecule type" value="Genomic_DNA"/>
</dbReference>
<dbReference type="Proteomes" id="UP000184342">
    <property type="component" value="Unassembled WGS sequence"/>
</dbReference>
<feature type="transmembrane region" description="Helical" evidence="2">
    <location>
        <begin position="437"/>
        <end position="457"/>
    </location>
</feature>
<dbReference type="OrthoDB" id="9764467at2"/>
<evidence type="ECO:0000256" key="1">
    <source>
        <dbReference type="SAM" id="Coils"/>
    </source>
</evidence>
<keyword evidence="2" id="KW-0812">Transmembrane</keyword>
<dbReference type="RefSeq" id="WP_073994046.1">
    <property type="nucleotide sequence ID" value="NZ_FQYT01000018.1"/>
</dbReference>
<dbReference type="STRING" id="1122934.SAMN02745691_01753"/>
<feature type="transmembrane region" description="Helical" evidence="2">
    <location>
        <begin position="463"/>
        <end position="483"/>
    </location>
</feature>
<dbReference type="PANTHER" id="PTHR41259">
    <property type="entry name" value="DOUBLE-STRAND BREAK REPAIR RAD50 ATPASE, PUTATIVE-RELATED"/>
    <property type="match status" value="1"/>
</dbReference>
<keyword evidence="2" id="KW-0472">Membrane</keyword>
<dbReference type="SUPFAM" id="SSF52540">
    <property type="entry name" value="P-loop containing nucleoside triphosphate hydrolases"/>
    <property type="match status" value="1"/>
</dbReference>
<feature type="coiled-coil region" evidence="1">
    <location>
        <begin position="485"/>
        <end position="529"/>
    </location>
</feature>
<keyword evidence="2" id="KW-1133">Transmembrane helix</keyword>
<evidence type="ECO:0000259" key="3">
    <source>
        <dbReference type="Pfam" id="PF13476"/>
    </source>
</evidence>
<dbReference type="PANTHER" id="PTHR41259:SF1">
    <property type="entry name" value="DOUBLE-STRAND BREAK REPAIR RAD50 ATPASE, PUTATIVE-RELATED"/>
    <property type="match status" value="1"/>
</dbReference>
<dbReference type="Pfam" id="PF13476">
    <property type="entry name" value="AAA_23"/>
    <property type="match status" value="1"/>
</dbReference>
<name>A0A1M6IFH6_9FIRM</name>
<accession>A0A1M6IFH6</accession>
<evidence type="ECO:0000313" key="5">
    <source>
        <dbReference type="Proteomes" id="UP000184342"/>
    </source>
</evidence>